<protein>
    <submittedName>
        <fullName evidence="2">Uncharacterized protein</fullName>
    </submittedName>
</protein>
<evidence type="ECO:0000256" key="1">
    <source>
        <dbReference type="SAM" id="MobiDB-lite"/>
    </source>
</evidence>
<dbReference type="EMBL" id="JAUKUD010000007">
    <property type="protein sequence ID" value="KAK0738025.1"/>
    <property type="molecule type" value="Genomic_DNA"/>
</dbReference>
<reference evidence="2" key="1">
    <citation type="submission" date="2023-06" db="EMBL/GenBank/DDBJ databases">
        <title>Genome-scale phylogeny and comparative genomics of the fungal order Sordariales.</title>
        <authorList>
            <consortium name="Lawrence Berkeley National Laboratory"/>
            <person name="Hensen N."/>
            <person name="Bonometti L."/>
            <person name="Westerberg I."/>
            <person name="Brannstrom I.O."/>
            <person name="Guillou S."/>
            <person name="Cros-Aarteil S."/>
            <person name="Calhoun S."/>
            <person name="Haridas S."/>
            <person name="Kuo A."/>
            <person name="Mondo S."/>
            <person name="Pangilinan J."/>
            <person name="Riley R."/>
            <person name="LaButti K."/>
            <person name="Andreopoulos B."/>
            <person name="Lipzen A."/>
            <person name="Chen C."/>
            <person name="Yanf M."/>
            <person name="Daum C."/>
            <person name="Ng V."/>
            <person name="Clum A."/>
            <person name="Steindorff A."/>
            <person name="Ohm R."/>
            <person name="Martin F."/>
            <person name="Silar P."/>
            <person name="Natvig D."/>
            <person name="Lalanne C."/>
            <person name="Gautier V."/>
            <person name="Ament-velasquez S.L."/>
            <person name="Kruys A."/>
            <person name="Hutchinson M.I."/>
            <person name="Powell A.J."/>
            <person name="Barry K."/>
            <person name="Miller A.N."/>
            <person name="Grigoriev I.V."/>
            <person name="Debuchy R."/>
            <person name="Gladieux P."/>
            <person name="Thoren M.H."/>
            <person name="Johannesson H."/>
        </authorList>
    </citation>
    <scope>NUCLEOTIDE SEQUENCE</scope>
    <source>
        <strain evidence="2">SMH3187-1</strain>
    </source>
</reference>
<feature type="region of interest" description="Disordered" evidence="1">
    <location>
        <begin position="83"/>
        <end position="104"/>
    </location>
</feature>
<dbReference type="AlphaFoldDB" id="A0AA40BPJ1"/>
<comment type="caution">
    <text evidence="2">The sequence shown here is derived from an EMBL/GenBank/DDBJ whole genome shotgun (WGS) entry which is preliminary data.</text>
</comment>
<evidence type="ECO:0000313" key="2">
    <source>
        <dbReference type="EMBL" id="KAK0738025.1"/>
    </source>
</evidence>
<organism evidence="2 3">
    <name type="scientific">Schizothecium vesticola</name>
    <dbReference type="NCBI Taxonomy" id="314040"/>
    <lineage>
        <taxon>Eukaryota</taxon>
        <taxon>Fungi</taxon>
        <taxon>Dikarya</taxon>
        <taxon>Ascomycota</taxon>
        <taxon>Pezizomycotina</taxon>
        <taxon>Sordariomycetes</taxon>
        <taxon>Sordariomycetidae</taxon>
        <taxon>Sordariales</taxon>
        <taxon>Schizotheciaceae</taxon>
        <taxon>Schizothecium</taxon>
    </lineage>
</organism>
<keyword evidence="3" id="KW-1185">Reference proteome</keyword>
<name>A0AA40BPJ1_9PEZI</name>
<accession>A0AA40BPJ1</accession>
<evidence type="ECO:0000313" key="3">
    <source>
        <dbReference type="Proteomes" id="UP001172155"/>
    </source>
</evidence>
<sequence length="126" mass="13486">MPLRRSSISVRSTLLNAGQQAASRGRPGSPGTPPTPTPLVDANHDVLQYHFPPVQVQHTPFNPALPPSPHIHTVSLIHRQHPPHVTLGNLDAPGRIRTANRPDSPAALTTPIVLCSATSTLPSYRS</sequence>
<feature type="region of interest" description="Disordered" evidence="1">
    <location>
        <begin position="15"/>
        <end position="41"/>
    </location>
</feature>
<proteinExistence type="predicted"/>
<dbReference type="Proteomes" id="UP001172155">
    <property type="component" value="Unassembled WGS sequence"/>
</dbReference>
<gene>
    <name evidence="2" type="ORF">B0T18DRAFT_238293</name>
</gene>